<feature type="non-terminal residue" evidence="1">
    <location>
        <position position="1"/>
    </location>
</feature>
<dbReference type="HOGENOM" id="CLU_3055855_0_0_1"/>
<name>W7E991_BIPV3</name>
<evidence type="ECO:0000313" key="1">
    <source>
        <dbReference type="EMBL" id="EUN27013.1"/>
    </source>
</evidence>
<protein>
    <submittedName>
        <fullName evidence="1">Uncharacterized protein</fullName>
    </submittedName>
</protein>
<organism evidence="1 2">
    <name type="scientific">Bipolaris victoriae (strain FI3)</name>
    <name type="common">Victoria blight of oats agent</name>
    <name type="synonym">Cochliobolus victoriae</name>
    <dbReference type="NCBI Taxonomy" id="930091"/>
    <lineage>
        <taxon>Eukaryota</taxon>
        <taxon>Fungi</taxon>
        <taxon>Dikarya</taxon>
        <taxon>Ascomycota</taxon>
        <taxon>Pezizomycotina</taxon>
        <taxon>Dothideomycetes</taxon>
        <taxon>Pleosporomycetidae</taxon>
        <taxon>Pleosporales</taxon>
        <taxon>Pleosporineae</taxon>
        <taxon>Pleosporaceae</taxon>
        <taxon>Bipolaris</taxon>
    </lineage>
</organism>
<evidence type="ECO:0000313" key="2">
    <source>
        <dbReference type="Proteomes" id="UP000054337"/>
    </source>
</evidence>
<dbReference type="EMBL" id="KI968734">
    <property type="protein sequence ID" value="EUN27013.1"/>
    <property type="molecule type" value="Genomic_DNA"/>
</dbReference>
<dbReference type="Proteomes" id="UP000054337">
    <property type="component" value="Unassembled WGS sequence"/>
</dbReference>
<dbReference type="RefSeq" id="XP_014556590.1">
    <property type="nucleotide sequence ID" value="XM_014701104.1"/>
</dbReference>
<accession>W7E991</accession>
<keyword evidence="2" id="KW-1185">Reference proteome</keyword>
<gene>
    <name evidence="1" type="ORF">COCVIDRAFT_99515</name>
</gene>
<sequence>ALIIASWTGMDTDPTARERDALDDQRLIHSYSTQGRPCHEPCLRVLENRSFVMC</sequence>
<dbReference type="AlphaFoldDB" id="W7E991"/>
<dbReference type="GeneID" id="26260758"/>
<proteinExistence type="predicted"/>
<reference evidence="1 2" key="1">
    <citation type="journal article" date="2013" name="PLoS Genet.">
        <title>Comparative genome structure, secondary metabolite, and effector coding capacity across Cochliobolus pathogens.</title>
        <authorList>
            <person name="Condon B.J."/>
            <person name="Leng Y."/>
            <person name="Wu D."/>
            <person name="Bushley K.E."/>
            <person name="Ohm R.A."/>
            <person name="Otillar R."/>
            <person name="Martin J."/>
            <person name="Schackwitz W."/>
            <person name="Grimwood J."/>
            <person name="MohdZainudin N."/>
            <person name="Xue C."/>
            <person name="Wang R."/>
            <person name="Manning V.A."/>
            <person name="Dhillon B."/>
            <person name="Tu Z.J."/>
            <person name="Steffenson B.J."/>
            <person name="Salamov A."/>
            <person name="Sun H."/>
            <person name="Lowry S."/>
            <person name="LaButti K."/>
            <person name="Han J."/>
            <person name="Copeland A."/>
            <person name="Lindquist E."/>
            <person name="Barry K."/>
            <person name="Schmutz J."/>
            <person name="Baker S.E."/>
            <person name="Ciuffetti L.M."/>
            <person name="Grigoriev I.V."/>
            <person name="Zhong S."/>
            <person name="Turgeon B.G."/>
        </authorList>
    </citation>
    <scope>NUCLEOTIDE SEQUENCE [LARGE SCALE GENOMIC DNA]</scope>
    <source>
        <strain evidence="1 2">FI3</strain>
    </source>
</reference>